<dbReference type="Gene3D" id="1.20.120.1630">
    <property type="match status" value="1"/>
</dbReference>
<feature type="transmembrane region" description="Helical" evidence="1">
    <location>
        <begin position="32"/>
        <end position="51"/>
    </location>
</feature>
<evidence type="ECO:0000313" key="2">
    <source>
        <dbReference type="EMBL" id="MCJ8502876.1"/>
    </source>
</evidence>
<dbReference type="InterPro" id="IPR010721">
    <property type="entry name" value="UstE-like"/>
</dbReference>
<dbReference type="PANTHER" id="PTHR43832:SF1">
    <property type="entry name" value="S-ADENOSYL-L-METHIONINE-DEPENDENT METHYLTRANSFERASES SUPERFAMILY PROTEIN"/>
    <property type="match status" value="1"/>
</dbReference>
<feature type="transmembrane region" description="Helical" evidence="1">
    <location>
        <begin position="195"/>
        <end position="225"/>
    </location>
</feature>
<dbReference type="EMBL" id="JALJRB010000036">
    <property type="protein sequence ID" value="MCJ8502876.1"/>
    <property type="molecule type" value="Genomic_DNA"/>
</dbReference>
<feature type="transmembrane region" description="Helical" evidence="1">
    <location>
        <begin position="138"/>
        <end position="159"/>
    </location>
</feature>
<gene>
    <name evidence="2" type="ORF">MRX98_20035</name>
</gene>
<name>A0AA41UMQ2_9BACT</name>
<keyword evidence="1" id="KW-1133">Transmembrane helix</keyword>
<sequence>MASYAMVLLTNLAAVAALMTVGWGISTARRNVTVVDTLWGLGFVMLAWLSLMGAEGYAGRAWPMVLMTTVWGLRLSHYLHQRNRGKGEDPRYAAWRTATGPGFWWISLFKVFLLQAAVLWVIALPLQVAVMAPEPARWTAWDVLGLVVWLVGMTFEAVADRQLARFKADPANRGRIMDRGLWAYSRHPNYFGEILIWWGLFFMAVSVPGGWLTVIGPLLITYVLVRLTGVALTEKTMLATRPAYADYQRRTSALVPWFSTSPLQLLLGRLAAMADRGVLPDRVIRWGIRLLDAVRLFQEGRGGAAARMARKQAFIRHMHAAPIAIVPERANDQHYALPPAFFEQVLGRHRKYSGCWWPSGVDTLDSAEAAMLQLTCERAELADGMKVLELGCGWGALSLWMARHYPRTAITAVSNSSAQAEFIKAACRREGLDNLTVLTADMNDFDTDQLFDRVVSVEMFEHMRNWQRLLSRIAGWLTPGGKLFIHIFTHRELVYPFETGGEDNWMGRYFFSGGMMPSDDLLLYFQDHFRVQTHHVVNGRHYRDTANAWLTNLDRHRAVVRRIIEPVYGTDTELWLQRWRIFFMACAELWGYRRGNEWLVSHYLLQKR</sequence>
<dbReference type="PANTHER" id="PTHR43832">
    <property type="match status" value="1"/>
</dbReference>
<proteinExistence type="predicted"/>
<dbReference type="Gene3D" id="3.40.50.150">
    <property type="entry name" value="Vaccinia Virus protein VP39"/>
    <property type="match status" value="1"/>
</dbReference>
<feature type="transmembrane region" description="Helical" evidence="1">
    <location>
        <begin position="6"/>
        <end position="25"/>
    </location>
</feature>
<keyword evidence="3" id="KW-1185">Reference proteome</keyword>
<dbReference type="CDD" id="cd02440">
    <property type="entry name" value="AdoMet_MTases"/>
    <property type="match status" value="1"/>
</dbReference>
<dbReference type="AlphaFoldDB" id="A0AA41UMQ2"/>
<feature type="transmembrane region" description="Helical" evidence="1">
    <location>
        <begin position="103"/>
        <end position="126"/>
    </location>
</feature>
<dbReference type="SUPFAM" id="SSF53335">
    <property type="entry name" value="S-adenosyl-L-methionine-dependent methyltransferases"/>
    <property type="match status" value="1"/>
</dbReference>
<dbReference type="PROSITE" id="PS50244">
    <property type="entry name" value="S5A_REDUCTASE"/>
    <property type="match status" value="1"/>
</dbReference>
<dbReference type="Proteomes" id="UP001165427">
    <property type="component" value="Unassembled WGS sequence"/>
</dbReference>
<dbReference type="FunFam" id="3.40.50.150:FF:000554">
    <property type="entry name" value="Cation-transporting ATPase"/>
    <property type="match status" value="1"/>
</dbReference>
<dbReference type="Pfam" id="PF02353">
    <property type="entry name" value="CMAS"/>
    <property type="match status" value="1"/>
</dbReference>
<protein>
    <submittedName>
        <fullName evidence="2">DUF1295 domain-containing protein</fullName>
    </submittedName>
</protein>
<keyword evidence="1" id="KW-0812">Transmembrane</keyword>
<evidence type="ECO:0000256" key="1">
    <source>
        <dbReference type="SAM" id="Phobius"/>
    </source>
</evidence>
<evidence type="ECO:0000313" key="3">
    <source>
        <dbReference type="Proteomes" id="UP001165427"/>
    </source>
</evidence>
<reference evidence="2" key="1">
    <citation type="submission" date="2022-04" db="EMBL/GenBank/DDBJ databases">
        <title>Desulfatitalea alkaliphila sp. nov., a novel anaerobic sulfate-reducing bacterium isolated from terrestrial mud volcano, Taman Peninsula, Russia.</title>
        <authorList>
            <person name="Khomyakova M.A."/>
            <person name="Merkel A.Y."/>
            <person name="Slobodkin A.I."/>
        </authorList>
    </citation>
    <scope>NUCLEOTIDE SEQUENCE</scope>
    <source>
        <strain evidence="2">M08but</strain>
    </source>
</reference>
<dbReference type="Pfam" id="PF06966">
    <property type="entry name" value="DUF1295"/>
    <property type="match status" value="1"/>
</dbReference>
<accession>A0AA41UMQ2</accession>
<keyword evidence="1" id="KW-0472">Membrane</keyword>
<dbReference type="InterPro" id="IPR029063">
    <property type="entry name" value="SAM-dependent_MTases_sf"/>
</dbReference>
<organism evidence="2 3">
    <name type="scientific">Desulfatitalea alkaliphila</name>
    <dbReference type="NCBI Taxonomy" id="2929485"/>
    <lineage>
        <taxon>Bacteria</taxon>
        <taxon>Pseudomonadati</taxon>
        <taxon>Thermodesulfobacteriota</taxon>
        <taxon>Desulfobacteria</taxon>
        <taxon>Desulfobacterales</taxon>
        <taxon>Desulfosarcinaceae</taxon>
        <taxon>Desulfatitalea</taxon>
    </lineage>
</organism>
<comment type="caution">
    <text evidence="2">The sequence shown here is derived from an EMBL/GenBank/DDBJ whole genome shotgun (WGS) entry which is preliminary data.</text>
</comment>
<dbReference type="RefSeq" id="WP_246914370.1">
    <property type="nucleotide sequence ID" value="NZ_JALJRB010000036.1"/>
</dbReference>